<keyword evidence="2" id="KW-1185">Reference proteome</keyword>
<organism evidence="1 2">
    <name type="scientific">Plantimonas leprariae</name>
    <dbReference type="NCBI Taxonomy" id="2615207"/>
    <lineage>
        <taxon>Bacteria</taxon>
        <taxon>Pseudomonadati</taxon>
        <taxon>Pseudomonadota</taxon>
        <taxon>Alphaproteobacteria</taxon>
        <taxon>Hyphomicrobiales</taxon>
        <taxon>Aurantimonadaceae</taxon>
        <taxon>Plantimonas</taxon>
    </lineage>
</organism>
<gene>
    <name evidence="1" type="ORF">F6X38_16735</name>
</gene>
<evidence type="ECO:0000313" key="1">
    <source>
        <dbReference type="EMBL" id="KAB0678071.1"/>
    </source>
</evidence>
<dbReference type="Proteomes" id="UP000432089">
    <property type="component" value="Unassembled WGS sequence"/>
</dbReference>
<dbReference type="EMBL" id="VZDO01000014">
    <property type="protein sequence ID" value="KAB0678071.1"/>
    <property type="molecule type" value="Genomic_DNA"/>
</dbReference>
<name>A0A7V7TVL7_9HYPH</name>
<evidence type="ECO:0000313" key="2">
    <source>
        <dbReference type="Proteomes" id="UP000432089"/>
    </source>
</evidence>
<reference evidence="1 2" key="1">
    <citation type="submission" date="2019-09" db="EMBL/GenBank/DDBJ databases">
        <title>YIM 132180 draft genome.</title>
        <authorList>
            <person name="Zhang K."/>
        </authorList>
    </citation>
    <scope>NUCLEOTIDE SEQUENCE [LARGE SCALE GENOMIC DNA]</scope>
    <source>
        <strain evidence="1 2">YIM 132180</strain>
    </source>
</reference>
<accession>A0A7V7TVL7</accession>
<dbReference type="AlphaFoldDB" id="A0A7V7TVL7"/>
<protein>
    <submittedName>
        <fullName evidence="1">Uncharacterized protein</fullName>
    </submittedName>
</protein>
<proteinExistence type="predicted"/>
<comment type="caution">
    <text evidence="1">The sequence shown here is derived from an EMBL/GenBank/DDBJ whole genome shotgun (WGS) entry which is preliminary data.</text>
</comment>
<sequence>MTTIKDDPIFRSPNGDDWLIRTDPETSKMSVVHRPNASSGGQESVMPVDEFLERGGHSPEVEMVRKALQATRG</sequence>
<dbReference type="RefSeq" id="WP_150971598.1">
    <property type="nucleotide sequence ID" value="NZ_VZDO01000014.1"/>
</dbReference>